<dbReference type="SMART" id="SM00333">
    <property type="entry name" value="TUDOR"/>
    <property type="match status" value="1"/>
</dbReference>
<dbReference type="SUPFAM" id="SSF63748">
    <property type="entry name" value="Tudor/PWWP/MBT"/>
    <property type="match status" value="1"/>
</dbReference>
<evidence type="ECO:0000313" key="3">
    <source>
        <dbReference type="EMBL" id="KAK9891596.1"/>
    </source>
</evidence>
<dbReference type="Pfam" id="PF00567">
    <property type="entry name" value="TUDOR"/>
    <property type="match status" value="1"/>
</dbReference>
<dbReference type="PROSITE" id="PS50304">
    <property type="entry name" value="TUDOR"/>
    <property type="match status" value="1"/>
</dbReference>
<dbReference type="InterPro" id="IPR050621">
    <property type="entry name" value="Tudor_domain_containing"/>
</dbReference>
<feature type="compositionally biased region" description="Polar residues" evidence="1">
    <location>
        <begin position="12"/>
        <end position="24"/>
    </location>
</feature>
<dbReference type="EMBL" id="JARQZJ010000129">
    <property type="protein sequence ID" value="KAK9891596.1"/>
    <property type="molecule type" value="Genomic_DNA"/>
</dbReference>
<comment type="caution">
    <text evidence="3">The sequence shown here is derived from an EMBL/GenBank/DDBJ whole genome shotgun (WGS) entry which is preliminary data.</text>
</comment>
<dbReference type="Gene3D" id="2.30.30.140">
    <property type="match status" value="1"/>
</dbReference>
<keyword evidence="4" id="KW-1185">Reference proteome</keyword>
<dbReference type="GO" id="GO:0005737">
    <property type="term" value="C:cytoplasm"/>
    <property type="evidence" value="ECO:0007669"/>
    <property type="project" value="UniProtKB-ARBA"/>
</dbReference>
<gene>
    <name evidence="3" type="ORF">WA026_015556</name>
</gene>
<dbReference type="PANTHER" id="PTHR22948:SF76">
    <property type="entry name" value="FI20010P1-RELATED"/>
    <property type="match status" value="1"/>
</dbReference>
<sequence>MSTNHSTEDSITDSQEITNSPDFQQRSTTKIKSIFDKWEFKVDSIIPIYMGNIYDPSKFWVRIAPISVFERYLTLFYERNKMSLCVKSSDVCIGLNCVLFKNGVYYRARIVRKDIQNQNKVKVFLLDYGSLNNALLSDIFHLDQSFYEIPAFAVRAMLTNISSLDHGMWTANVVDKFMEYVKNKILIAKIARVHKQQKVIEIHLSDVDSDDGDGMPTINSCLVKDRLAKFISKHPSGSQLQQIMKIGDRECILLKELYYLYPSFETIENGLVPSTVELKEKLQQYVPLDVIYPDLYEHLF</sequence>
<organism evidence="3 4">
    <name type="scientific">Henosepilachna vigintioctopunctata</name>
    <dbReference type="NCBI Taxonomy" id="420089"/>
    <lineage>
        <taxon>Eukaryota</taxon>
        <taxon>Metazoa</taxon>
        <taxon>Ecdysozoa</taxon>
        <taxon>Arthropoda</taxon>
        <taxon>Hexapoda</taxon>
        <taxon>Insecta</taxon>
        <taxon>Pterygota</taxon>
        <taxon>Neoptera</taxon>
        <taxon>Endopterygota</taxon>
        <taxon>Coleoptera</taxon>
        <taxon>Polyphaga</taxon>
        <taxon>Cucujiformia</taxon>
        <taxon>Coccinelloidea</taxon>
        <taxon>Coccinellidae</taxon>
        <taxon>Epilachninae</taxon>
        <taxon>Epilachnini</taxon>
        <taxon>Henosepilachna</taxon>
    </lineage>
</organism>
<feature type="domain" description="Tudor" evidence="2">
    <location>
        <begin position="90"/>
        <end position="149"/>
    </location>
</feature>
<dbReference type="AlphaFoldDB" id="A0AAW1V7C2"/>
<protein>
    <recommendedName>
        <fullName evidence="2">Tudor domain-containing protein</fullName>
    </recommendedName>
</protein>
<feature type="region of interest" description="Disordered" evidence="1">
    <location>
        <begin position="1"/>
        <end position="24"/>
    </location>
</feature>
<dbReference type="Proteomes" id="UP001431783">
    <property type="component" value="Unassembled WGS sequence"/>
</dbReference>
<name>A0AAW1V7C2_9CUCU</name>
<dbReference type="PANTHER" id="PTHR22948">
    <property type="entry name" value="TUDOR DOMAIN CONTAINING PROTEIN"/>
    <property type="match status" value="1"/>
</dbReference>
<dbReference type="InterPro" id="IPR035437">
    <property type="entry name" value="SNase_OB-fold_sf"/>
</dbReference>
<proteinExistence type="predicted"/>
<evidence type="ECO:0000259" key="2">
    <source>
        <dbReference type="PROSITE" id="PS50304"/>
    </source>
</evidence>
<accession>A0AAW1V7C2</accession>
<reference evidence="3 4" key="1">
    <citation type="submission" date="2023-03" db="EMBL/GenBank/DDBJ databases">
        <title>Genome insight into feeding habits of ladybird beetles.</title>
        <authorList>
            <person name="Li H.-S."/>
            <person name="Huang Y.-H."/>
            <person name="Pang H."/>
        </authorList>
    </citation>
    <scope>NUCLEOTIDE SEQUENCE [LARGE SCALE GENOMIC DNA]</scope>
    <source>
        <strain evidence="3">SYSU_2023b</strain>
        <tissue evidence="3">Whole body</tissue>
    </source>
</reference>
<dbReference type="InterPro" id="IPR002999">
    <property type="entry name" value="Tudor"/>
</dbReference>
<evidence type="ECO:0000256" key="1">
    <source>
        <dbReference type="SAM" id="MobiDB-lite"/>
    </source>
</evidence>
<dbReference type="Gene3D" id="2.40.50.90">
    <property type="match status" value="1"/>
</dbReference>
<evidence type="ECO:0000313" key="4">
    <source>
        <dbReference type="Proteomes" id="UP001431783"/>
    </source>
</evidence>